<dbReference type="PANTHER" id="PTHR40278">
    <property type="entry name" value="DNA UTILIZATION PROTEIN HOFN"/>
    <property type="match status" value="1"/>
</dbReference>
<proteinExistence type="predicted"/>
<keyword evidence="1" id="KW-0812">Transmembrane</keyword>
<evidence type="ECO:0000313" key="2">
    <source>
        <dbReference type="EMBL" id="PSJ44997.1"/>
    </source>
</evidence>
<evidence type="ECO:0000256" key="1">
    <source>
        <dbReference type="SAM" id="Phobius"/>
    </source>
</evidence>
<dbReference type="GO" id="GO:0043107">
    <property type="term" value="P:type IV pilus-dependent motility"/>
    <property type="evidence" value="ECO:0007669"/>
    <property type="project" value="TreeGrafter"/>
</dbReference>
<dbReference type="EMBL" id="PXYH01000006">
    <property type="protein sequence ID" value="PSJ44997.1"/>
    <property type="molecule type" value="Genomic_DNA"/>
</dbReference>
<dbReference type="AlphaFoldDB" id="A0A2P7R458"/>
<reference evidence="2 3" key="1">
    <citation type="submission" date="2018-03" db="EMBL/GenBank/DDBJ databases">
        <title>The draft genome of Zobellella taiwanensis JCM 13381.</title>
        <authorList>
            <person name="Liu L."/>
            <person name="Li L."/>
            <person name="Wang T."/>
            <person name="Zhang X."/>
            <person name="Liang L."/>
        </authorList>
    </citation>
    <scope>NUCLEOTIDE SEQUENCE [LARGE SCALE GENOMIC DNA]</scope>
    <source>
        <strain evidence="2 3">JCM 13381</strain>
    </source>
</reference>
<accession>A0A2P7R458</accession>
<dbReference type="RefSeq" id="WP_106452794.1">
    <property type="nucleotide sequence ID" value="NZ_PXYH01000006.1"/>
</dbReference>
<evidence type="ECO:0000313" key="3">
    <source>
        <dbReference type="Proteomes" id="UP000242181"/>
    </source>
</evidence>
<keyword evidence="3" id="KW-1185">Reference proteome</keyword>
<comment type="caution">
    <text evidence="2">The sequence shown here is derived from an EMBL/GenBank/DDBJ whole genome shotgun (WGS) entry which is preliminary data.</text>
</comment>
<dbReference type="GO" id="GO:0043683">
    <property type="term" value="P:type IV pilus assembly"/>
    <property type="evidence" value="ECO:0007669"/>
    <property type="project" value="TreeGrafter"/>
</dbReference>
<organism evidence="2 3">
    <name type="scientific">Zobellella taiwanensis</name>
    <dbReference type="NCBI Taxonomy" id="347535"/>
    <lineage>
        <taxon>Bacteria</taxon>
        <taxon>Pseudomonadati</taxon>
        <taxon>Pseudomonadota</taxon>
        <taxon>Gammaproteobacteria</taxon>
        <taxon>Aeromonadales</taxon>
        <taxon>Aeromonadaceae</taxon>
        <taxon>Zobellella</taxon>
    </lineage>
</organism>
<dbReference type="InterPro" id="IPR007813">
    <property type="entry name" value="PilN"/>
</dbReference>
<dbReference type="InterPro" id="IPR052534">
    <property type="entry name" value="Extracell_DNA_Util/SecSys_Comp"/>
</dbReference>
<dbReference type="OrthoDB" id="5296173at2"/>
<gene>
    <name evidence="2" type="ORF">C7I36_05890</name>
</gene>
<dbReference type="Proteomes" id="UP000242181">
    <property type="component" value="Unassembled WGS sequence"/>
</dbReference>
<protein>
    <submittedName>
        <fullName evidence="2">Fimbrial assembly protein</fullName>
    </submittedName>
</protein>
<name>A0A2P7R458_9GAMM</name>
<sequence length="184" mass="21000">MSNINLLPWREGLRARQKRQFLLLLAGAAALTLALMLAINLWIHRLIAHQQERNQFLQTETVRLDQVLGDIRLIKEQRAQLIERMRLIDGFQQRRNFSVRLFNQMPALVPPGVYLSEVSVAGDRLELNGKTEAYPRVASMIRAMEATPWLSEPRLSSIFASDSQPISLSQFAMQVRIRTPGGQP</sequence>
<dbReference type="Pfam" id="PF05137">
    <property type="entry name" value="PilN"/>
    <property type="match status" value="1"/>
</dbReference>
<feature type="transmembrane region" description="Helical" evidence="1">
    <location>
        <begin position="21"/>
        <end position="43"/>
    </location>
</feature>
<keyword evidence="1" id="KW-1133">Transmembrane helix</keyword>
<dbReference type="PANTHER" id="PTHR40278:SF2">
    <property type="entry name" value="TYPE IV PILUS INNER MEMBRANE COMPONENT PILN"/>
    <property type="match status" value="1"/>
</dbReference>
<keyword evidence="1" id="KW-0472">Membrane</keyword>